<dbReference type="GO" id="GO:0005524">
    <property type="term" value="F:ATP binding"/>
    <property type="evidence" value="ECO:0007669"/>
    <property type="project" value="UniProtKB-KW"/>
</dbReference>
<dbReference type="Gene3D" id="3.30.70.560">
    <property type="entry name" value="7,8-Dihydro-6-hydroxymethylpterin-pyrophosphokinase HPPK"/>
    <property type="match status" value="1"/>
</dbReference>
<dbReference type="EC" id="2.7.6.3" evidence="3"/>
<keyword evidence="8" id="KW-0289">Folate biosynthesis</keyword>
<comment type="pathway">
    <text evidence="2">Cofactor biosynthesis; tetrahydrofolate biosynthesis; 2-amino-4-hydroxy-6-hydroxymethyl-7,8-dihydropteridine diphosphate from 7,8-dihydroneopterin triphosphate: step 4/4.</text>
</comment>
<evidence type="ECO:0000256" key="6">
    <source>
        <dbReference type="ARBA" id="ARBA00022777"/>
    </source>
</evidence>
<evidence type="ECO:0000256" key="3">
    <source>
        <dbReference type="ARBA" id="ARBA00013253"/>
    </source>
</evidence>
<evidence type="ECO:0000313" key="11">
    <source>
        <dbReference type="Proteomes" id="UP001180842"/>
    </source>
</evidence>
<evidence type="ECO:0000256" key="4">
    <source>
        <dbReference type="ARBA" id="ARBA00022679"/>
    </source>
</evidence>
<reference evidence="10" key="1">
    <citation type="submission" date="2023-03" db="EMBL/GenBank/DDBJ databases">
        <authorList>
            <person name="Shen W."/>
            <person name="Cai J."/>
        </authorList>
    </citation>
    <scope>NUCLEOTIDE SEQUENCE</scope>
    <source>
        <strain evidence="10">P69-2</strain>
    </source>
</reference>
<dbReference type="PANTHER" id="PTHR43071">
    <property type="entry name" value="2-AMINO-4-HYDROXY-6-HYDROXYMETHYLDIHYDROPTERIDINE PYROPHOSPHOKINASE"/>
    <property type="match status" value="1"/>
</dbReference>
<keyword evidence="5" id="KW-0547">Nucleotide-binding</keyword>
<evidence type="ECO:0000313" key="10">
    <source>
        <dbReference type="EMBL" id="MDT2738029.1"/>
    </source>
</evidence>
<proteinExistence type="predicted"/>
<comment type="caution">
    <text evidence="10">The sequence shown here is derived from an EMBL/GenBank/DDBJ whole genome shotgun (WGS) entry which is preliminary data.</text>
</comment>
<keyword evidence="4 10" id="KW-0808">Transferase</keyword>
<dbReference type="InterPro" id="IPR000550">
    <property type="entry name" value="Hppk"/>
</dbReference>
<dbReference type="GO" id="GO:0016301">
    <property type="term" value="F:kinase activity"/>
    <property type="evidence" value="ECO:0007669"/>
    <property type="project" value="UniProtKB-KW"/>
</dbReference>
<dbReference type="NCBIfam" id="TIGR01498">
    <property type="entry name" value="folK"/>
    <property type="match status" value="1"/>
</dbReference>
<dbReference type="GO" id="GO:0003848">
    <property type="term" value="F:2-amino-4-hydroxy-6-hydroxymethyldihydropteridine diphosphokinase activity"/>
    <property type="evidence" value="ECO:0007669"/>
    <property type="project" value="UniProtKB-EC"/>
</dbReference>
<accession>A0AAE4I516</accession>
<dbReference type="InterPro" id="IPR035907">
    <property type="entry name" value="Hppk_sf"/>
</dbReference>
<keyword evidence="7" id="KW-0067">ATP-binding</keyword>
<evidence type="ECO:0000256" key="8">
    <source>
        <dbReference type="ARBA" id="ARBA00022909"/>
    </source>
</evidence>
<comment type="catalytic activity">
    <reaction evidence="1">
        <text>6-hydroxymethyl-7,8-dihydropterin + ATP = (7,8-dihydropterin-6-yl)methyl diphosphate + AMP + H(+)</text>
        <dbReference type="Rhea" id="RHEA:11412"/>
        <dbReference type="ChEBI" id="CHEBI:15378"/>
        <dbReference type="ChEBI" id="CHEBI:30616"/>
        <dbReference type="ChEBI" id="CHEBI:44841"/>
        <dbReference type="ChEBI" id="CHEBI:72950"/>
        <dbReference type="ChEBI" id="CHEBI:456215"/>
        <dbReference type="EC" id="2.7.6.3"/>
    </reaction>
</comment>
<evidence type="ECO:0000256" key="1">
    <source>
        <dbReference type="ARBA" id="ARBA00000198"/>
    </source>
</evidence>
<protein>
    <recommendedName>
        <fullName evidence="3">2-amino-4-hydroxy-6-hydroxymethyldihydropteridine diphosphokinase</fullName>
        <ecNumber evidence="3">2.7.6.3</ecNumber>
    </recommendedName>
</protein>
<gene>
    <name evidence="10" type="primary">folK</name>
    <name evidence="10" type="ORF">P7H00_13000</name>
</gene>
<sequence length="162" mass="18535">MTKGYLALGSNLGNRIDYLRKAVTYLNQTAGITVLEKSAIYETKPYGDVPQDNYLNAVVKIETNLEPLKLLDQTQLIEKKLGRERLVHWGPRTIDIDILLLEDLTFSDQRLTIPHSEIKKRSFVLVPLKDVYSQSLLFGQAIEDLIDQTGNQEEVWNSTESW</sequence>
<name>A0AAE4I516_9ENTE</name>
<feature type="domain" description="7,8-dihydro-6-hydroxymethylpterin-pyrophosphokinase" evidence="9">
    <location>
        <begin position="88"/>
        <end position="99"/>
    </location>
</feature>
<dbReference type="Pfam" id="PF01288">
    <property type="entry name" value="HPPK"/>
    <property type="match status" value="1"/>
</dbReference>
<dbReference type="CDD" id="cd00483">
    <property type="entry name" value="HPPK"/>
    <property type="match status" value="1"/>
</dbReference>
<dbReference type="AlphaFoldDB" id="A0AAE4I516"/>
<dbReference type="GO" id="GO:0046656">
    <property type="term" value="P:folic acid biosynthetic process"/>
    <property type="evidence" value="ECO:0007669"/>
    <property type="project" value="UniProtKB-KW"/>
</dbReference>
<evidence type="ECO:0000259" key="9">
    <source>
        <dbReference type="PROSITE" id="PS00794"/>
    </source>
</evidence>
<keyword evidence="6" id="KW-0418">Kinase</keyword>
<dbReference type="PANTHER" id="PTHR43071:SF1">
    <property type="entry name" value="2-AMINO-4-HYDROXY-6-HYDROXYMETHYLDIHYDROPTERIDINE PYROPHOSPHOKINASE"/>
    <property type="match status" value="1"/>
</dbReference>
<organism evidence="10 11">
    <name type="scientific">Enterococcus pseudoavium</name>
    <dbReference type="NCBI Taxonomy" id="44007"/>
    <lineage>
        <taxon>Bacteria</taxon>
        <taxon>Bacillati</taxon>
        <taxon>Bacillota</taxon>
        <taxon>Bacilli</taxon>
        <taxon>Lactobacillales</taxon>
        <taxon>Enterococcaceae</taxon>
        <taxon>Enterococcus</taxon>
    </lineage>
</organism>
<dbReference type="PROSITE" id="PS00794">
    <property type="entry name" value="HPPK"/>
    <property type="match status" value="1"/>
</dbReference>
<dbReference type="SUPFAM" id="SSF55083">
    <property type="entry name" value="6-hydroxymethyl-7,8-dihydropterin pyrophosphokinase, HPPK"/>
    <property type="match status" value="1"/>
</dbReference>
<evidence type="ECO:0000256" key="7">
    <source>
        <dbReference type="ARBA" id="ARBA00022840"/>
    </source>
</evidence>
<dbReference type="RefSeq" id="WP_311797496.1">
    <property type="nucleotide sequence ID" value="NZ_JARQAI010000026.1"/>
</dbReference>
<evidence type="ECO:0000256" key="5">
    <source>
        <dbReference type="ARBA" id="ARBA00022741"/>
    </source>
</evidence>
<dbReference type="EMBL" id="JARQAI010000026">
    <property type="protein sequence ID" value="MDT2738029.1"/>
    <property type="molecule type" value="Genomic_DNA"/>
</dbReference>
<dbReference type="Proteomes" id="UP001180842">
    <property type="component" value="Unassembled WGS sequence"/>
</dbReference>
<evidence type="ECO:0000256" key="2">
    <source>
        <dbReference type="ARBA" id="ARBA00005051"/>
    </source>
</evidence>